<dbReference type="RefSeq" id="WP_127746182.1">
    <property type="nucleotide sequence ID" value="NZ_SACN01000004.1"/>
</dbReference>
<evidence type="ECO:0000313" key="2">
    <source>
        <dbReference type="Proteomes" id="UP000282971"/>
    </source>
</evidence>
<dbReference type="InterPro" id="IPR011008">
    <property type="entry name" value="Dimeric_a/b-barrel"/>
</dbReference>
<dbReference type="EMBL" id="SACN01000004">
    <property type="protein sequence ID" value="RVT89896.1"/>
    <property type="molecule type" value="Genomic_DNA"/>
</dbReference>
<gene>
    <name evidence="1" type="ORF">EOD43_21225</name>
</gene>
<keyword evidence="2" id="KW-1185">Reference proteome</keyword>
<dbReference type="AlphaFoldDB" id="A0A437LWZ4"/>
<reference evidence="1 2" key="1">
    <citation type="submission" date="2019-01" db="EMBL/GenBank/DDBJ databases">
        <authorList>
            <person name="Chen W.-M."/>
        </authorList>
    </citation>
    <scope>NUCLEOTIDE SEQUENCE [LARGE SCALE GENOMIC DNA]</scope>
    <source>
        <strain evidence="1 2">CCP-7</strain>
    </source>
</reference>
<dbReference type="Proteomes" id="UP000282971">
    <property type="component" value="Unassembled WGS sequence"/>
</dbReference>
<protein>
    <recommendedName>
        <fullName evidence="3">DUF4286 family protein</fullName>
    </recommendedName>
</protein>
<evidence type="ECO:0008006" key="3">
    <source>
        <dbReference type="Google" id="ProtNLM"/>
    </source>
</evidence>
<proteinExistence type="predicted"/>
<organism evidence="1 2">
    <name type="scientific">Sphingomonas crocodyli</name>
    <dbReference type="NCBI Taxonomy" id="1979270"/>
    <lineage>
        <taxon>Bacteria</taxon>
        <taxon>Pseudomonadati</taxon>
        <taxon>Pseudomonadota</taxon>
        <taxon>Alphaproteobacteria</taxon>
        <taxon>Sphingomonadales</taxon>
        <taxon>Sphingomonadaceae</taxon>
        <taxon>Sphingomonas</taxon>
    </lineage>
</organism>
<accession>A0A437LWZ4</accession>
<dbReference type="OrthoDB" id="3034735at2"/>
<comment type="caution">
    <text evidence="1">The sequence shown here is derived from an EMBL/GenBank/DDBJ whole genome shotgun (WGS) entry which is preliminary data.</text>
</comment>
<sequence>MARYILLAMNGPTSPGEDAAYNAWYDETHVPDLLACPAVKSARRFKAVQQKGLNNPYVALYEIETDDLQAVLAQLPAPDVPFFDRSCSTSIVAIEMEPKD</sequence>
<evidence type="ECO:0000313" key="1">
    <source>
        <dbReference type="EMBL" id="RVT89896.1"/>
    </source>
</evidence>
<dbReference type="SUPFAM" id="SSF54909">
    <property type="entry name" value="Dimeric alpha+beta barrel"/>
    <property type="match status" value="1"/>
</dbReference>
<dbReference type="Gene3D" id="3.30.70.100">
    <property type="match status" value="1"/>
</dbReference>
<name>A0A437LWZ4_9SPHN</name>